<dbReference type="Gene3D" id="4.10.410.20">
    <property type="match status" value="7"/>
</dbReference>
<dbReference type="Proteomes" id="UP000887568">
    <property type="component" value="Unplaced"/>
</dbReference>
<keyword evidence="1" id="KW-1015">Disulfide bond</keyword>
<dbReference type="AlphaFoldDB" id="A0A914A5U4"/>
<feature type="region of interest" description="Disordered" evidence="2">
    <location>
        <begin position="312"/>
        <end position="332"/>
    </location>
</feature>
<dbReference type="SMART" id="SM00201">
    <property type="entry name" value="SO"/>
    <property type="match status" value="7"/>
</dbReference>
<feature type="domain" description="SMB" evidence="4">
    <location>
        <begin position="269"/>
        <end position="311"/>
    </location>
</feature>
<sequence length="564" mass="58342">MYLRNDMHGGIETGKMADSFSRIVCMVLVLVVACGSTTAPTSPSTGGSVDPTWRVETVSDGIGSISPSASAQTVTSGPGSCAGGCDSGFQGNCHCDNLCMKYNDCCGDYSVYCSNTRPMKTNTGQSVEPTWTASASSKTSGPGSCAGGCDSGYLGSCYCDSVCMKHDDCCGDYSFYCSNTRPMGTNTGQSVEPTWTASVSNKTSGPGSCAGGCDSGYHGSCYCDSVCMKHNDCCGDYSFYCSHTGPMETNTGQTAEPSWSASASSKISGPGSCVGGCNSGFEGNCHCDNLCMKANDCCEDYSFYCSNTRPTEANTGASTEPTRTVGTDPSVSSQTVTSGAGSCAGGCDSGFQGNCHCDNLCMEFNDCCGDYSIYCSSTRPTETNTGEGTEPTSQTSSSQTVISGAGSCLAGCDTGFQGNCYCDDSCVSVGDCCADYNSLCYGGARTTTPEGVSGKPVTEVKTTPSTALSGSCLSGCESGYQGSCYCDSSCESLGDCCTDYFSLCAAAVTTTPHTNFGVEANSTMMGGADKPQIYKTNLVRLFNQQVVKKFIIPMRFIVINYGKK</sequence>
<protein>
    <recommendedName>
        <fullName evidence="4">SMB domain-containing protein</fullName>
    </recommendedName>
</protein>
<dbReference type="PROSITE" id="PS00524">
    <property type="entry name" value="SMB_1"/>
    <property type="match status" value="7"/>
</dbReference>
<feature type="domain" description="SMB" evidence="4">
    <location>
        <begin position="77"/>
        <end position="117"/>
    </location>
</feature>
<evidence type="ECO:0000313" key="6">
    <source>
        <dbReference type="Proteomes" id="UP000887568"/>
    </source>
</evidence>
<dbReference type="PANTHER" id="PTHR22917">
    <property type="entry name" value="HEMOPEXIN DOMAIN-CONTAINING PROTEIN"/>
    <property type="match status" value="1"/>
</dbReference>
<evidence type="ECO:0000256" key="1">
    <source>
        <dbReference type="ARBA" id="ARBA00023157"/>
    </source>
</evidence>
<dbReference type="PROSITE" id="PS51257">
    <property type="entry name" value="PROKAR_LIPOPROTEIN"/>
    <property type="match status" value="1"/>
</dbReference>
<reference evidence="5" key="1">
    <citation type="submission" date="2022-11" db="UniProtKB">
        <authorList>
            <consortium name="EnsemblMetazoa"/>
        </authorList>
    </citation>
    <scope>IDENTIFICATION</scope>
</reference>
<dbReference type="InterPro" id="IPR036024">
    <property type="entry name" value="Somatomedin_B-like_dom_sf"/>
</dbReference>
<feature type="domain" description="SMB" evidence="4">
    <location>
        <begin position="404"/>
        <end position="447"/>
    </location>
</feature>
<feature type="signal peptide" evidence="3">
    <location>
        <begin position="1"/>
        <end position="39"/>
    </location>
</feature>
<feature type="domain" description="SMB" evidence="4">
    <location>
        <begin position="205"/>
        <end position="245"/>
    </location>
</feature>
<dbReference type="SUPFAM" id="SSF90188">
    <property type="entry name" value="Somatomedin B domain"/>
    <property type="match status" value="7"/>
</dbReference>
<dbReference type="EnsemblMetazoa" id="XM_038203177.1">
    <property type="protein sequence ID" value="XP_038059105.1"/>
    <property type="gene ID" value="LOC119730336"/>
</dbReference>
<proteinExistence type="predicted"/>
<keyword evidence="6" id="KW-1185">Reference proteome</keyword>
<evidence type="ECO:0000256" key="3">
    <source>
        <dbReference type="SAM" id="SignalP"/>
    </source>
</evidence>
<dbReference type="GeneID" id="119730336"/>
<dbReference type="RefSeq" id="XP_038059105.1">
    <property type="nucleotide sequence ID" value="XM_038203177.1"/>
</dbReference>
<dbReference type="PANTHER" id="PTHR22917:SF6">
    <property type="entry name" value="EG:8D8.2 PROTEIN-RELATED"/>
    <property type="match status" value="1"/>
</dbReference>
<evidence type="ECO:0000256" key="2">
    <source>
        <dbReference type="SAM" id="MobiDB-lite"/>
    </source>
</evidence>
<accession>A0A914A5U4</accession>
<evidence type="ECO:0000259" key="4">
    <source>
        <dbReference type="PROSITE" id="PS50958"/>
    </source>
</evidence>
<dbReference type="InterPro" id="IPR051298">
    <property type="entry name" value="Heme_transport/Cell_adhesion"/>
</dbReference>
<dbReference type="Pfam" id="PF01033">
    <property type="entry name" value="Somatomedin_B"/>
    <property type="match status" value="6"/>
</dbReference>
<dbReference type="InterPro" id="IPR001212">
    <property type="entry name" value="Somatomedin_B_dom"/>
</dbReference>
<keyword evidence="3" id="KW-0732">Signal</keyword>
<dbReference type="OrthoDB" id="10063988at2759"/>
<evidence type="ECO:0000313" key="5">
    <source>
        <dbReference type="EnsemblMetazoa" id="XP_038059105.1"/>
    </source>
</evidence>
<organism evidence="5 6">
    <name type="scientific">Patiria miniata</name>
    <name type="common">Bat star</name>
    <name type="synonym">Asterina miniata</name>
    <dbReference type="NCBI Taxonomy" id="46514"/>
    <lineage>
        <taxon>Eukaryota</taxon>
        <taxon>Metazoa</taxon>
        <taxon>Echinodermata</taxon>
        <taxon>Eleutherozoa</taxon>
        <taxon>Asterozoa</taxon>
        <taxon>Asteroidea</taxon>
        <taxon>Valvatacea</taxon>
        <taxon>Valvatida</taxon>
        <taxon>Asterinidae</taxon>
        <taxon>Patiria</taxon>
    </lineage>
</organism>
<dbReference type="PROSITE" id="PS50958">
    <property type="entry name" value="SMB_2"/>
    <property type="match status" value="7"/>
</dbReference>
<name>A0A914A5U4_PATMI</name>
<feature type="domain" description="SMB" evidence="4">
    <location>
        <begin position="468"/>
        <end position="509"/>
    </location>
</feature>
<feature type="domain" description="SMB" evidence="4">
    <location>
        <begin position="141"/>
        <end position="181"/>
    </location>
</feature>
<feature type="domain" description="SMB" evidence="4">
    <location>
        <begin position="339"/>
        <end position="381"/>
    </location>
</feature>
<feature type="chain" id="PRO_5036825915" description="SMB domain-containing protein" evidence="3">
    <location>
        <begin position="40"/>
        <end position="564"/>
    </location>
</feature>